<proteinExistence type="predicted"/>
<evidence type="ECO:0000313" key="5">
    <source>
        <dbReference type="EMBL" id="KAH3839950.1"/>
    </source>
</evidence>
<feature type="non-terminal residue" evidence="5">
    <location>
        <position position="1"/>
    </location>
</feature>
<keyword evidence="6" id="KW-1185">Reference proteome</keyword>
<evidence type="ECO:0000256" key="2">
    <source>
        <dbReference type="ARBA" id="ARBA00023242"/>
    </source>
</evidence>
<dbReference type="EMBL" id="JAIWYP010000004">
    <property type="protein sequence ID" value="KAH3839950.1"/>
    <property type="molecule type" value="Genomic_DNA"/>
</dbReference>
<accession>A0A9D4KI45</accession>
<feature type="region of interest" description="Disordered" evidence="3">
    <location>
        <begin position="209"/>
        <end position="234"/>
    </location>
</feature>
<dbReference type="GO" id="GO:0002020">
    <property type="term" value="F:protease binding"/>
    <property type="evidence" value="ECO:0007669"/>
    <property type="project" value="TreeGrafter"/>
</dbReference>
<feature type="region of interest" description="Disordered" evidence="3">
    <location>
        <begin position="719"/>
        <end position="750"/>
    </location>
</feature>
<feature type="region of interest" description="Disordered" evidence="3">
    <location>
        <begin position="276"/>
        <end position="313"/>
    </location>
</feature>
<dbReference type="Pfam" id="PF14465">
    <property type="entry name" value="WHD_1st_NFRKB"/>
    <property type="match status" value="1"/>
</dbReference>
<dbReference type="Gene3D" id="1.10.10.2430">
    <property type="entry name" value="NFRKB winged helix-like domain"/>
    <property type="match status" value="1"/>
</dbReference>
<dbReference type="AlphaFoldDB" id="A0A9D4KI45"/>
<protein>
    <recommendedName>
        <fullName evidence="4">DEUBAD domain-containing protein</fullName>
    </recommendedName>
</protein>
<comment type="caution">
    <text evidence="5">The sequence shown here is derived from an EMBL/GenBank/DDBJ whole genome shotgun (WGS) entry which is preliminary data.</text>
</comment>
<dbReference type="GO" id="GO:0031011">
    <property type="term" value="C:Ino80 complex"/>
    <property type="evidence" value="ECO:0007669"/>
    <property type="project" value="InterPro"/>
</dbReference>
<dbReference type="InterPro" id="IPR024867">
    <property type="entry name" value="NFRKB"/>
</dbReference>
<reference evidence="5" key="1">
    <citation type="journal article" date="2019" name="bioRxiv">
        <title>The Genome of the Zebra Mussel, Dreissena polymorpha: A Resource for Invasive Species Research.</title>
        <authorList>
            <person name="McCartney M.A."/>
            <person name="Auch B."/>
            <person name="Kono T."/>
            <person name="Mallez S."/>
            <person name="Zhang Y."/>
            <person name="Obille A."/>
            <person name="Becker A."/>
            <person name="Abrahante J.E."/>
            <person name="Garbe J."/>
            <person name="Badalamenti J.P."/>
            <person name="Herman A."/>
            <person name="Mangelson H."/>
            <person name="Liachko I."/>
            <person name="Sullivan S."/>
            <person name="Sone E.D."/>
            <person name="Koren S."/>
            <person name="Silverstein K.A.T."/>
            <person name="Beckman K.B."/>
            <person name="Gohl D.M."/>
        </authorList>
    </citation>
    <scope>NUCLEOTIDE SEQUENCE</scope>
    <source>
        <strain evidence="5">Duluth1</strain>
        <tissue evidence="5">Whole animal</tissue>
    </source>
</reference>
<dbReference type="InterPro" id="IPR038106">
    <property type="entry name" value="NFRKB_winged_sf"/>
</dbReference>
<keyword evidence="2" id="KW-0539">Nucleus</keyword>
<dbReference type="Proteomes" id="UP000828390">
    <property type="component" value="Unassembled WGS sequence"/>
</dbReference>
<name>A0A9D4KI45_DREPO</name>
<comment type="subcellular location">
    <subcellularLocation>
        <location evidence="1">Nucleus</location>
    </subcellularLocation>
</comment>
<reference evidence="5" key="2">
    <citation type="submission" date="2020-11" db="EMBL/GenBank/DDBJ databases">
        <authorList>
            <person name="McCartney M.A."/>
            <person name="Auch B."/>
            <person name="Kono T."/>
            <person name="Mallez S."/>
            <person name="Becker A."/>
            <person name="Gohl D.M."/>
            <person name="Silverstein K.A.T."/>
            <person name="Koren S."/>
            <person name="Bechman K.B."/>
            <person name="Herman A."/>
            <person name="Abrahante J.E."/>
            <person name="Garbe J."/>
        </authorList>
    </citation>
    <scope>NUCLEOTIDE SEQUENCE</scope>
    <source>
        <strain evidence="5">Duluth1</strain>
        <tissue evidence="5">Whole animal</tissue>
    </source>
</reference>
<feature type="compositionally biased region" description="Basic residues" evidence="3">
    <location>
        <begin position="665"/>
        <end position="675"/>
    </location>
</feature>
<dbReference type="InterPro" id="IPR057748">
    <property type="entry name" value="NFRKB_WH_2"/>
</dbReference>
<evidence type="ECO:0000259" key="4">
    <source>
        <dbReference type="PROSITE" id="PS51916"/>
    </source>
</evidence>
<organism evidence="5 6">
    <name type="scientific">Dreissena polymorpha</name>
    <name type="common">Zebra mussel</name>
    <name type="synonym">Mytilus polymorpha</name>
    <dbReference type="NCBI Taxonomy" id="45954"/>
    <lineage>
        <taxon>Eukaryota</taxon>
        <taxon>Metazoa</taxon>
        <taxon>Spiralia</taxon>
        <taxon>Lophotrochozoa</taxon>
        <taxon>Mollusca</taxon>
        <taxon>Bivalvia</taxon>
        <taxon>Autobranchia</taxon>
        <taxon>Heteroconchia</taxon>
        <taxon>Euheterodonta</taxon>
        <taxon>Imparidentia</taxon>
        <taxon>Neoheterodontei</taxon>
        <taxon>Myida</taxon>
        <taxon>Dreissenoidea</taxon>
        <taxon>Dreissenidae</taxon>
        <taxon>Dreissena</taxon>
    </lineage>
</organism>
<evidence type="ECO:0000313" key="6">
    <source>
        <dbReference type="Proteomes" id="UP000828390"/>
    </source>
</evidence>
<dbReference type="CDD" id="cd21865">
    <property type="entry name" value="DEUBAD_NFRKB"/>
    <property type="match status" value="1"/>
</dbReference>
<dbReference type="PANTHER" id="PTHR13052">
    <property type="entry name" value="NFRKB-RELATED"/>
    <property type="match status" value="1"/>
</dbReference>
<dbReference type="PROSITE" id="PS51916">
    <property type="entry name" value="DEUBAD"/>
    <property type="match status" value="1"/>
</dbReference>
<dbReference type="InterPro" id="IPR044867">
    <property type="entry name" value="DEUBAD_dom"/>
</dbReference>
<dbReference type="Pfam" id="PF25793">
    <property type="entry name" value="WHD_2nd_NFRKB"/>
    <property type="match status" value="1"/>
</dbReference>
<dbReference type="PANTHER" id="PTHR13052:SF3">
    <property type="entry name" value="NUCLEAR FACTOR RELATED TO KAPPA-B-BINDING PROTEIN"/>
    <property type="match status" value="1"/>
</dbReference>
<feature type="compositionally biased region" description="Polar residues" evidence="3">
    <location>
        <begin position="687"/>
        <end position="696"/>
    </location>
</feature>
<dbReference type="InterPro" id="IPR025220">
    <property type="entry name" value="NFRKB_WH_1"/>
</dbReference>
<evidence type="ECO:0000256" key="1">
    <source>
        <dbReference type="ARBA" id="ARBA00004123"/>
    </source>
</evidence>
<feature type="compositionally biased region" description="Low complexity" evidence="3">
    <location>
        <begin position="719"/>
        <end position="736"/>
    </location>
</feature>
<sequence length="1244" mass="135365">KQVFNSIVSQETWNKVLTEGERQHLMTFLPKFPENDNEEKRDTLRKLFNGENIKFGNPLQKFHRQLKDGSFSPDIAKYTLMIRKMKQKEYRDKQKRYYHSLLKEILLSRQRVFEQLTELGPDEHIKFEYDPPKQRQSPLKWRAHNKYKRYLHEVHRECGLDDTSSEDEFGYVTPRSKKQLLKTLNPVPSPEPVTSSVHSTYAAKSEYANGDLDTPVSSLKRPRPISPPEVTEESYRDMLTKHRRRQLYDDYDEEEHPEYNTQNITLQDVMSRCQASRKGGYEPDDDEIILPPSLSKAKGGKKEKTEKRVRKKPSNKIRDMDIGMSVTDADDADDESKTNMSIDVTEDNASTIDHSSLPAPEDLIQDVVRCSSFFVLIKNIILNTPEKRISTVKLESRIRCWMDSPDVDDNVWLAQREDWLDQVPLSLKFLAGESLGVNMDQFVPYLDYKERTQQWQWIGMGRDSDEALDRLCAYWLKHKDDVGEVIVDGQESPPALKLKPSHVVQAATDEEKTDFQKQEKCRFEEPHMSFTYDMHGYKSVVGPVKGVFSKKTDTTKAREHALLVNNRPAYVTILTLVRDSVARLPNGEGTRGDICELLKDSQFLAPGITDAQINVVVSGALDRLHSEKDPCVRYDVNRKVWIYLHRNRTEQEFEHLHQAQAAAQKAKKSLAKPKTPKSSTPKLRDLPSSQSSSVDGTPSLVGAGDGVVEELVPVTPVTFLATPPTPPVVTRSPAVAKTGKQTPGGKAPGMTQSLTPAQLQLLQQAAAAQAAQKAQAEAAQMAKAQAHAGAKGKGSPSKADFVSKLQGQLKVISQPLGSTSVSKVNLAPPNMTLQAPAGSQSEGQSSASVQVLASVAGSPISVISPTQAGTNPLVARLMQQMSAGGQMVSVSSLLAAQRSLQQASQPRPTAFKIQGGNIVQGVSGKPLQLSGKPLAQAKGQLVQLGAKGQQTLGLIQTPQGTINLIPQSGASIVTLPKSVADSTKAVMTVSSSVGYSAAATMVSHVTSQPKTVTPGSGGMVVTQLTPGGNITFRPAGTVSQGKVIPQGQSSLIPTQLILQQTPMGLKAVDKAAETAGSSSLLVSSTGQTVPGATSLQMVRTVLSQQAGLKPGQATILISQQALQQGGQVLPSGQILQTARASGNPAQQGKQPMFARLITPQGNIKGQLIQTIGAGGQTISVHNESALRQTLSKLVSSASPGGQTSVILTTGGTTSSTISHSQQILAAAAAEKAALIREMEKEKKQ</sequence>
<feature type="domain" description="DEUBAD" evidence="4">
    <location>
        <begin position="1"/>
        <end position="111"/>
    </location>
</feature>
<feature type="region of interest" description="Disordered" evidence="3">
    <location>
        <begin position="660"/>
        <end position="702"/>
    </location>
</feature>
<evidence type="ECO:0000256" key="3">
    <source>
        <dbReference type="SAM" id="MobiDB-lite"/>
    </source>
</evidence>
<gene>
    <name evidence="5" type="ORF">DPMN_113390</name>
</gene>